<dbReference type="GO" id="GO:0046872">
    <property type="term" value="F:metal ion binding"/>
    <property type="evidence" value="ECO:0007669"/>
    <property type="project" value="UniProtKB-KW"/>
</dbReference>
<evidence type="ECO:0000256" key="3">
    <source>
        <dbReference type="ARBA" id="ARBA00022723"/>
    </source>
</evidence>
<dbReference type="SUPFAM" id="SSF51197">
    <property type="entry name" value="Clavaminate synthase-like"/>
    <property type="match status" value="1"/>
</dbReference>
<evidence type="ECO:0000259" key="7">
    <source>
        <dbReference type="Pfam" id="PF02668"/>
    </source>
</evidence>
<keyword evidence="6" id="KW-0408">Iron</keyword>
<evidence type="ECO:0000256" key="1">
    <source>
        <dbReference type="ARBA" id="ARBA00001954"/>
    </source>
</evidence>
<gene>
    <name evidence="8 10" type="ORF">P152DRAFT_517478</name>
</gene>
<dbReference type="GO" id="GO:0051213">
    <property type="term" value="F:dioxygenase activity"/>
    <property type="evidence" value="ECO:0007669"/>
    <property type="project" value="UniProtKB-KW"/>
</dbReference>
<dbReference type="AlphaFoldDB" id="A0A6G1FRP7"/>
<evidence type="ECO:0000313" key="10">
    <source>
        <dbReference type="RefSeq" id="XP_033530084.1"/>
    </source>
</evidence>
<dbReference type="InterPro" id="IPR051178">
    <property type="entry name" value="TfdA_dioxygenase"/>
</dbReference>
<protein>
    <submittedName>
        <fullName evidence="8 10">Clavaminate synthase-like protein</fullName>
    </submittedName>
</protein>
<dbReference type="OrthoDB" id="93019at2759"/>
<dbReference type="EMBL" id="ML975183">
    <property type="protein sequence ID" value="KAF1808453.1"/>
    <property type="molecule type" value="Genomic_DNA"/>
</dbReference>
<sequence>MSSQSSSAVEVTPLPREAGSKVNFGASITGVNLNDLDDGSFEKIREAIYVHNVVVVKGQHDLLPTKQFELVHRLDPDAPAEHGFRTTEQGKKSTGILAKLKWYTIPGTAGVQLIGQGYQGDDHFGLKGITMNGVGHASFHADLLSEEDLAKGDTRFGIFHFDGIIYGSYPSRVTTLRSIRVPKGPLLTVRWDDGSGRTMKAQPGATAFISNSQLYGLLTDEEKKLVENSYWEPAPHPFSWTEGRKARSTGLGIAPGGQVLDLDKLPPWTPEKVFCFPMVWMNPVTGERGFQVRSEVVRKIYLRHSPFEEPHVIDDLEYIRNWLNNILDRIMAPEYVSIPAVEEGDVVMFNNWGVIHSAIECPASYGVRTGEYGRLFGEYSADNS</sequence>
<dbReference type="GeneID" id="54423581"/>
<name>A0A6G1FRP7_9PEZI</name>
<dbReference type="InterPro" id="IPR042098">
    <property type="entry name" value="TauD-like_sf"/>
</dbReference>
<keyword evidence="5" id="KW-0560">Oxidoreductase</keyword>
<dbReference type="Proteomes" id="UP000504638">
    <property type="component" value="Unplaced"/>
</dbReference>
<evidence type="ECO:0000256" key="6">
    <source>
        <dbReference type="ARBA" id="ARBA00023004"/>
    </source>
</evidence>
<dbReference type="PANTHER" id="PTHR43779">
    <property type="entry name" value="DIOXYGENASE RV0097-RELATED"/>
    <property type="match status" value="1"/>
</dbReference>
<dbReference type="InterPro" id="IPR003819">
    <property type="entry name" value="TauD/TfdA-like"/>
</dbReference>
<keyword evidence="3" id="KW-0479">Metal-binding</keyword>
<reference evidence="10" key="2">
    <citation type="submission" date="2020-04" db="EMBL/GenBank/DDBJ databases">
        <authorList>
            <consortium name="NCBI Genome Project"/>
        </authorList>
    </citation>
    <scope>NUCLEOTIDE SEQUENCE</scope>
    <source>
        <strain evidence="10">CBS 781.70</strain>
    </source>
</reference>
<dbReference type="Pfam" id="PF02668">
    <property type="entry name" value="TauD"/>
    <property type="match status" value="1"/>
</dbReference>
<proteinExistence type="inferred from homology"/>
<keyword evidence="9" id="KW-1185">Reference proteome</keyword>
<keyword evidence="4" id="KW-0223">Dioxygenase</keyword>
<comment type="similarity">
    <text evidence="2">Belongs to the TfdA dioxygenase family.</text>
</comment>
<organism evidence="8">
    <name type="scientific">Eremomyces bilateralis CBS 781.70</name>
    <dbReference type="NCBI Taxonomy" id="1392243"/>
    <lineage>
        <taxon>Eukaryota</taxon>
        <taxon>Fungi</taxon>
        <taxon>Dikarya</taxon>
        <taxon>Ascomycota</taxon>
        <taxon>Pezizomycotina</taxon>
        <taxon>Dothideomycetes</taxon>
        <taxon>Dothideomycetes incertae sedis</taxon>
        <taxon>Eremomycetales</taxon>
        <taxon>Eremomycetaceae</taxon>
        <taxon>Eremomyces</taxon>
    </lineage>
</organism>
<evidence type="ECO:0000313" key="9">
    <source>
        <dbReference type="Proteomes" id="UP000504638"/>
    </source>
</evidence>
<accession>A0A6G1FRP7</accession>
<dbReference type="Gene3D" id="3.60.130.10">
    <property type="entry name" value="Clavaminate synthase-like"/>
    <property type="match status" value="1"/>
</dbReference>
<reference evidence="8 10" key="1">
    <citation type="submission" date="2020-01" db="EMBL/GenBank/DDBJ databases">
        <authorList>
            <consortium name="DOE Joint Genome Institute"/>
            <person name="Haridas S."/>
            <person name="Albert R."/>
            <person name="Binder M."/>
            <person name="Bloem J."/>
            <person name="Labutti K."/>
            <person name="Salamov A."/>
            <person name="Andreopoulos B."/>
            <person name="Baker S.E."/>
            <person name="Barry K."/>
            <person name="Bills G."/>
            <person name="Bluhm B.H."/>
            <person name="Cannon C."/>
            <person name="Castanera R."/>
            <person name="Culley D.E."/>
            <person name="Daum C."/>
            <person name="Ezra D."/>
            <person name="Gonzalez J.B."/>
            <person name="Henrissat B."/>
            <person name="Kuo A."/>
            <person name="Liang C."/>
            <person name="Lipzen A."/>
            <person name="Lutzoni F."/>
            <person name="Magnuson J."/>
            <person name="Mondo S."/>
            <person name="Nolan M."/>
            <person name="Ohm R."/>
            <person name="Pangilinan J."/>
            <person name="Park H.-J."/>
            <person name="Ramirez L."/>
            <person name="Alfaro M."/>
            <person name="Sun H."/>
            <person name="Tritt A."/>
            <person name="Yoshinaga Y."/>
            <person name="Zwiers L.-H."/>
            <person name="Turgeon B.G."/>
            <person name="Goodwin S.B."/>
            <person name="Spatafora J.W."/>
            <person name="Crous P.W."/>
            <person name="Grigoriev I.V."/>
        </authorList>
    </citation>
    <scope>NUCLEOTIDE SEQUENCE</scope>
    <source>
        <strain evidence="8 10">CBS 781.70</strain>
    </source>
</reference>
<comment type="cofactor">
    <cofactor evidence="1">
        <name>Fe(2+)</name>
        <dbReference type="ChEBI" id="CHEBI:29033"/>
    </cofactor>
</comment>
<dbReference type="PANTHER" id="PTHR43779:SF2">
    <property type="entry name" value="ALPHA-KETOGLUTARATE-DEPENDENT XANTHINE DIOXYGENASE XAN1"/>
    <property type="match status" value="1"/>
</dbReference>
<evidence type="ECO:0000256" key="2">
    <source>
        <dbReference type="ARBA" id="ARBA00005896"/>
    </source>
</evidence>
<evidence type="ECO:0000313" key="8">
    <source>
        <dbReference type="EMBL" id="KAF1808453.1"/>
    </source>
</evidence>
<evidence type="ECO:0000256" key="5">
    <source>
        <dbReference type="ARBA" id="ARBA00023002"/>
    </source>
</evidence>
<evidence type="ECO:0000256" key="4">
    <source>
        <dbReference type="ARBA" id="ARBA00022964"/>
    </source>
</evidence>
<reference evidence="10" key="3">
    <citation type="submission" date="2025-04" db="UniProtKB">
        <authorList>
            <consortium name="RefSeq"/>
        </authorList>
    </citation>
    <scope>IDENTIFICATION</scope>
    <source>
        <strain evidence="10">CBS 781.70</strain>
    </source>
</reference>
<feature type="domain" description="TauD/TfdA-like" evidence="7">
    <location>
        <begin position="134"/>
        <end position="360"/>
    </location>
</feature>
<dbReference type="RefSeq" id="XP_033530084.1">
    <property type="nucleotide sequence ID" value="XM_033683011.1"/>
</dbReference>